<keyword evidence="3" id="KW-1185">Reference proteome</keyword>
<proteinExistence type="predicted"/>
<organism evidence="2 3">
    <name type="scientific">Paenibacillus thalictri</name>
    <dbReference type="NCBI Taxonomy" id="2527873"/>
    <lineage>
        <taxon>Bacteria</taxon>
        <taxon>Bacillati</taxon>
        <taxon>Bacillota</taxon>
        <taxon>Bacilli</taxon>
        <taxon>Bacillales</taxon>
        <taxon>Paenibacillaceae</taxon>
        <taxon>Paenibacillus</taxon>
    </lineage>
</organism>
<accession>A0A4Q9DWJ9</accession>
<protein>
    <recommendedName>
        <fullName evidence="4">DUF2269 family protein</fullName>
    </recommendedName>
</protein>
<gene>
    <name evidence="2" type="ORF">EYB31_08155</name>
</gene>
<evidence type="ECO:0008006" key="4">
    <source>
        <dbReference type="Google" id="ProtNLM"/>
    </source>
</evidence>
<feature type="transmembrane region" description="Helical" evidence="1">
    <location>
        <begin position="49"/>
        <end position="70"/>
    </location>
</feature>
<feature type="transmembrane region" description="Helical" evidence="1">
    <location>
        <begin position="6"/>
        <end position="28"/>
    </location>
</feature>
<evidence type="ECO:0000313" key="2">
    <source>
        <dbReference type="EMBL" id="TBL80379.1"/>
    </source>
</evidence>
<comment type="caution">
    <text evidence="2">The sequence shown here is derived from an EMBL/GenBank/DDBJ whole genome shotgun (WGS) entry which is preliminary data.</text>
</comment>
<keyword evidence="1" id="KW-0812">Transmembrane</keyword>
<sequence>MYGLLLFFHLTGLSIWLGSLVAVIVMLTMMKKHIASPEIGQLAQKTVKIFNFLTHPSSFVVLISGVLLIVDMGLIRSAKPFWMHYMEEVGGMFILLFIVLLSILGKKLVVKLTAGDQLDIRSGMARYLSGMMVSVVCVLSVVFIVAVKL</sequence>
<dbReference type="Proteomes" id="UP000293142">
    <property type="component" value="Unassembled WGS sequence"/>
</dbReference>
<feature type="transmembrane region" description="Helical" evidence="1">
    <location>
        <begin position="125"/>
        <end position="147"/>
    </location>
</feature>
<keyword evidence="1" id="KW-0472">Membrane</keyword>
<evidence type="ECO:0000256" key="1">
    <source>
        <dbReference type="SAM" id="Phobius"/>
    </source>
</evidence>
<dbReference type="AlphaFoldDB" id="A0A4Q9DWJ9"/>
<keyword evidence="1" id="KW-1133">Transmembrane helix</keyword>
<feature type="transmembrane region" description="Helical" evidence="1">
    <location>
        <begin position="82"/>
        <end position="104"/>
    </location>
</feature>
<evidence type="ECO:0000313" key="3">
    <source>
        <dbReference type="Proteomes" id="UP000293142"/>
    </source>
</evidence>
<dbReference type="EMBL" id="SIRE01000005">
    <property type="protein sequence ID" value="TBL80379.1"/>
    <property type="molecule type" value="Genomic_DNA"/>
</dbReference>
<reference evidence="2 3" key="1">
    <citation type="submission" date="2019-02" db="EMBL/GenBank/DDBJ databases">
        <title>Paenibacillus sp. nov., isolated from surface-sterilized tissue of Thalictrum simplex L.</title>
        <authorList>
            <person name="Tuo L."/>
        </authorList>
    </citation>
    <scope>NUCLEOTIDE SEQUENCE [LARGE SCALE GENOMIC DNA]</scope>
    <source>
        <strain evidence="2 3">N2SHLJ1</strain>
    </source>
</reference>
<name>A0A4Q9DWJ9_9BACL</name>